<dbReference type="EMBL" id="JAQMTU010000039">
    <property type="protein sequence ID" value="MDB9486296.1"/>
    <property type="molecule type" value="Genomic_DNA"/>
</dbReference>
<evidence type="ECO:0000256" key="1">
    <source>
        <dbReference type="SAM" id="MobiDB-lite"/>
    </source>
</evidence>
<dbReference type="RefSeq" id="WP_028085437.1">
    <property type="nucleotide sequence ID" value="NZ_JAQMTU010000039.1"/>
</dbReference>
<organism evidence="2 3">
    <name type="scientific">Dolichospermum circinale CS-537/01</name>
    <dbReference type="NCBI Taxonomy" id="3021739"/>
    <lineage>
        <taxon>Bacteria</taxon>
        <taxon>Bacillati</taxon>
        <taxon>Cyanobacteriota</taxon>
        <taxon>Cyanophyceae</taxon>
        <taxon>Nostocales</taxon>
        <taxon>Aphanizomenonaceae</taxon>
        <taxon>Dolichospermum</taxon>
        <taxon>Dolichospermum circinale</taxon>
    </lineage>
</organism>
<name>A0ABT5A592_9CYAN</name>
<protein>
    <submittedName>
        <fullName evidence="2">DUF2281 domain-containing protein</fullName>
    </submittedName>
</protein>
<accession>A0ABT5A592</accession>
<gene>
    <name evidence="2" type="ORF">PN492_07015</name>
</gene>
<proteinExistence type="predicted"/>
<dbReference type="Proteomes" id="UP001212123">
    <property type="component" value="Unassembled WGS sequence"/>
</dbReference>
<keyword evidence="3" id="KW-1185">Reference proteome</keyword>
<comment type="caution">
    <text evidence="2">The sequence shown here is derived from an EMBL/GenBank/DDBJ whole genome shotgun (WGS) entry which is preliminary data.</text>
</comment>
<feature type="region of interest" description="Disordered" evidence="1">
    <location>
        <begin position="42"/>
        <end position="90"/>
    </location>
</feature>
<evidence type="ECO:0000313" key="3">
    <source>
        <dbReference type="Proteomes" id="UP001212123"/>
    </source>
</evidence>
<sequence length="90" mass="10463">MTQAVEKPKSILELIESLTSQQQEEVLNFIEFLQFKSQKHDIDTKVQSPQKSPEELGWPSGFFEETAGCLSDDPIQRYPQGEYEEREQLE</sequence>
<reference evidence="2 3" key="1">
    <citation type="submission" date="2023-01" db="EMBL/GenBank/DDBJ databases">
        <title>Genomes from the Australian National Cyanobacteria Reference Collection.</title>
        <authorList>
            <person name="Willis A."/>
            <person name="Lee E.M.F."/>
        </authorList>
    </citation>
    <scope>NUCLEOTIDE SEQUENCE [LARGE SCALE GENOMIC DNA]</scope>
    <source>
        <strain evidence="2 3">CS-537/01</strain>
    </source>
</reference>
<evidence type="ECO:0000313" key="2">
    <source>
        <dbReference type="EMBL" id="MDB9486296.1"/>
    </source>
</evidence>